<dbReference type="Gene3D" id="3.30.920.50">
    <property type="entry name" value="Beta-1,3-glucanase, C-terminal domain"/>
    <property type="match status" value="1"/>
</dbReference>
<feature type="region of interest" description="Disordered" evidence="1">
    <location>
        <begin position="76"/>
        <end position="132"/>
    </location>
</feature>
<keyword evidence="5" id="KW-1185">Reference proteome</keyword>
<feature type="chain" id="PRO_5011988100" description="GH64 domain-containing protein" evidence="2">
    <location>
        <begin position="20"/>
        <end position="501"/>
    </location>
</feature>
<sequence length="501" mass="56229">MKFLNFMLIVAVNIWNVYAQCPSTLQSCGSACYSPGEYTCDDGVLCPVGMRNCNGACYSPSVYHCENGSLVYGGDESIPNQPAIPDVPQNPSNPPSNVPEVPETPNIPPQTPVTPNVPDNQKPQIDTSIPQKDGKMVIQINNNTGGAWRDDEIYWIVLGRNANHEFSYLDSEGNLIKVDPSLNDATTPIGNRRYASSIIHKLSDTKHVYLPAVESGRMYISYGEPVYITFNDGGYAGPDVNNETDPNANTLFEYFEFTTELINGTITFHGNTTRVDFFSFPYMIRLTNKNGDYDRWEGDVGSREEIFNAFKNSVSDPFKTLVDQYRIMAPCKTSFNEGRQYGDYFDSYIEQFWSKYSQENLEFHCEGGDFNGHVEGNKMIFSKLGDSKSFIIDKPTTQDVLEGRGAFDRGSSNDPERTKIELVIEAQLCAAFNRGIATEPQNWNNVSSYYKSNPLYNEYSQFFHLHSVTGKAYGFCYDDVNDQSTLLECGNAGVLVIDLRW</sequence>
<feature type="domain" description="GH64" evidence="3">
    <location>
        <begin position="133"/>
        <end position="501"/>
    </location>
</feature>
<feature type="signal peptide" evidence="2">
    <location>
        <begin position="1"/>
        <end position="19"/>
    </location>
</feature>
<evidence type="ECO:0000256" key="2">
    <source>
        <dbReference type="SAM" id="SignalP"/>
    </source>
</evidence>
<dbReference type="Gene3D" id="2.60.110.10">
    <property type="entry name" value="Thaumatin"/>
    <property type="match status" value="1"/>
</dbReference>
<dbReference type="InterPro" id="IPR032477">
    <property type="entry name" value="Glyco_hydro_64"/>
</dbReference>
<dbReference type="PROSITE" id="PS52006">
    <property type="entry name" value="GH64"/>
    <property type="match status" value="1"/>
</dbReference>
<dbReference type="Pfam" id="PF16483">
    <property type="entry name" value="Glyco_hydro_64"/>
    <property type="match status" value="1"/>
</dbReference>
<evidence type="ECO:0000313" key="5">
    <source>
        <dbReference type="Proteomes" id="UP000193944"/>
    </source>
</evidence>
<accession>A0A1Y1WZD6</accession>
<dbReference type="Proteomes" id="UP000193944">
    <property type="component" value="Unassembled WGS sequence"/>
</dbReference>
<dbReference type="InterPro" id="IPR037398">
    <property type="entry name" value="Glyco_hydro_64_fam"/>
</dbReference>
<proteinExistence type="predicted"/>
<keyword evidence="2" id="KW-0732">Signal</keyword>
<reference evidence="4 5" key="2">
    <citation type="submission" date="2016-08" db="EMBL/GenBank/DDBJ databases">
        <title>Pervasive Adenine N6-methylation of Active Genes in Fungi.</title>
        <authorList>
            <consortium name="DOE Joint Genome Institute"/>
            <person name="Mondo S.J."/>
            <person name="Dannebaum R.O."/>
            <person name="Kuo R.C."/>
            <person name="Labutti K."/>
            <person name="Haridas S."/>
            <person name="Kuo A."/>
            <person name="Salamov A."/>
            <person name="Ahrendt S.R."/>
            <person name="Lipzen A."/>
            <person name="Sullivan W."/>
            <person name="Andreopoulos W.B."/>
            <person name="Clum A."/>
            <person name="Lindquist E."/>
            <person name="Daum C."/>
            <person name="Ramamoorthy G.K."/>
            <person name="Gryganskyi A."/>
            <person name="Culley D."/>
            <person name="Magnuson J.K."/>
            <person name="James T.Y."/>
            <person name="O'Malley M.A."/>
            <person name="Stajich J.E."/>
            <person name="Spatafora J.W."/>
            <person name="Visel A."/>
            <person name="Grigoriev I.V."/>
        </authorList>
    </citation>
    <scope>NUCLEOTIDE SEQUENCE [LARGE SCALE GENOMIC DNA]</scope>
    <source>
        <strain evidence="4 5">S4</strain>
    </source>
</reference>
<feature type="compositionally biased region" description="Polar residues" evidence="1">
    <location>
        <begin position="113"/>
        <end position="130"/>
    </location>
</feature>
<dbReference type="InterPro" id="IPR037176">
    <property type="entry name" value="Osmotin/thaumatin-like_sf"/>
</dbReference>
<gene>
    <name evidence="4" type="ORF">BCR32DRAFT_294990</name>
</gene>
<dbReference type="EMBL" id="MCFG01000206">
    <property type="protein sequence ID" value="ORX78546.1"/>
    <property type="molecule type" value="Genomic_DNA"/>
</dbReference>
<dbReference type="Pfam" id="PF10645">
    <property type="entry name" value="Carb_bind"/>
    <property type="match status" value="1"/>
</dbReference>
<dbReference type="AlphaFoldDB" id="A0A1Y1WZD6"/>
<dbReference type="PANTHER" id="PTHR38165:SF1">
    <property type="entry name" value="GLUCANASE B"/>
    <property type="match status" value="1"/>
</dbReference>
<organism evidence="4 5">
    <name type="scientific">Anaeromyces robustus</name>
    <dbReference type="NCBI Taxonomy" id="1754192"/>
    <lineage>
        <taxon>Eukaryota</taxon>
        <taxon>Fungi</taxon>
        <taxon>Fungi incertae sedis</taxon>
        <taxon>Chytridiomycota</taxon>
        <taxon>Chytridiomycota incertae sedis</taxon>
        <taxon>Neocallimastigomycetes</taxon>
        <taxon>Neocallimastigales</taxon>
        <taxon>Neocallimastigaceae</taxon>
        <taxon>Anaeromyces</taxon>
    </lineage>
</organism>
<evidence type="ECO:0000313" key="4">
    <source>
        <dbReference type="EMBL" id="ORX78546.1"/>
    </source>
</evidence>
<reference evidence="4 5" key="1">
    <citation type="submission" date="2016-08" db="EMBL/GenBank/DDBJ databases">
        <title>A Parts List for Fungal Cellulosomes Revealed by Comparative Genomics.</title>
        <authorList>
            <consortium name="DOE Joint Genome Institute"/>
            <person name="Haitjema C.H."/>
            <person name="Gilmore S.P."/>
            <person name="Henske J.K."/>
            <person name="Solomon K.V."/>
            <person name="De Groot R."/>
            <person name="Kuo A."/>
            <person name="Mondo S.J."/>
            <person name="Salamov A.A."/>
            <person name="Labutti K."/>
            <person name="Zhao Z."/>
            <person name="Chiniquy J."/>
            <person name="Barry K."/>
            <person name="Brewer H.M."/>
            <person name="Purvine S.O."/>
            <person name="Wright A.T."/>
            <person name="Boxma B."/>
            <person name="Van Alen T."/>
            <person name="Hackstein J.H."/>
            <person name="Baker S.E."/>
            <person name="Grigoriev I.V."/>
            <person name="O'Malley M.A."/>
        </authorList>
    </citation>
    <scope>NUCLEOTIDE SEQUENCE [LARGE SCALE GENOMIC DNA]</scope>
    <source>
        <strain evidence="4 5">S4</strain>
    </source>
</reference>
<dbReference type="CDD" id="cd09214">
    <property type="entry name" value="GH64-like"/>
    <property type="match status" value="1"/>
</dbReference>
<comment type="caution">
    <text evidence="4">The sequence shown here is derived from an EMBL/GenBank/DDBJ whole genome shotgun (WGS) entry which is preliminary data.</text>
</comment>
<evidence type="ECO:0000256" key="1">
    <source>
        <dbReference type="SAM" id="MobiDB-lite"/>
    </source>
</evidence>
<protein>
    <recommendedName>
        <fullName evidence="3">GH64 domain-containing protein</fullName>
    </recommendedName>
</protein>
<dbReference type="OrthoDB" id="10058186at2759"/>
<dbReference type="InterPro" id="IPR018909">
    <property type="entry name" value="Eng1_septum"/>
</dbReference>
<dbReference type="InterPro" id="IPR042517">
    <property type="entry name" value="Glyco_hydro_64_N_2"/>
</dbReference>
<dbReference type="PANTHER" id="PTHR38165">
    <property type="match status" value="1"/>
</dbReference>
<dbReference type="GO" id="GO:0030246">
    <property type="term" value="F:carbohydrate binding"/>
    <property type="evidence" value="ECO:0007669"/>
    <property type="project" value="InterPro"/>
</dbReference>
<dbReference type="PROSITE" id="PS51257">
    <property type="entry name" value="PROKAR_LIPOPROTEIN"/>
    <property type="match status" value="1"/>
</dbReference>
<name>A0A1Y1WZD6_9FUNG</name>
<evidence type="ECO:0000259" key="3">
    <source>
        <dbReference type="PROSITE" id="PS52006"/>
    </source>
</evidence>